<proteinExistence type="predicted"/>
<reference evidence="2" key="2">
    <citation type="submission" date="2020-09" db="EMBL/GenBank/DDBJ databases">
        <authorList>
            <person name="Sun Q."/>
            <person name="Zhou Y."/>
        </authorList>
    </citation>
    <scope>NUCLEOTIDE SEQUENCE</scope>
    <source>
        <strain evidence="2">CGMCC 4.7201</strain>
    </source>
</reference>
<protein>
    <submittedName>
        <fullName evidence="2">DNA-binding protein</fullName>
    </submittedName>
</protein>
<evidence type="ECO:0000256" key="1">
    <source>
        <dbReference type="SAM" id="MobiDB-lite"/>
    </source>
</evidence>
<name>A0A918DVT0_9ACTN</name>
<gene>
    <name evidence="2" type="ORF">GCM10012280_15620</name>
</gene>
<organism evidence="2 3">
    <name type="scientific">Wenjunlia tyrosinilytica</name>
    <dbReference type="NCBI Taxonomy" id="1544741"/>
    <lineage>
        <taxon>Bacteria</taxon>
        <taxon>Bacillati</taxon>
        <taxon>Actinomycetota</taxon>
        <taxon>Actinomycetes</taxon>
        <taxon>Kitasatosporales</taxon>
        <taxon>Streptomycetaceae</taxon>
        <taxon>Wenjunlia</taxon>
    </lineage>
</organism>
<feature type="region of interest" description="Disordered" evidence="1">
    <location>
        <begin position="1464"/>
        <end position="1486"/>
    </location>
</feature>
<keyword evidence="3" id="KW-1185">Reference proteome</keyword>
<reference evidence="2" key="1">
    <citation type="journal article" date="2014" name="Int. J. Syst. Evol. Microbiol.">
        <title>Complete genome sequence of Corynebacterium casei LMG S-19264T (=DSM 44701T), isolated from a smear-ripened cheese.</title>
        <authorList>
            <consortium name="US DOE Joint Genome Institute (JGI-PGF)"/>
            <person name="Walter F."/>
            <person name="Albersmeier A."/>
            <person name="Kalinowski J."/>
            <person name="Ruckert C."/>
        </authorList>
    </citation>
    <scope>NUCLEOTIDE SEQUENCE</scope>
    <source>
        <strain evidence="2">CGMCC 4.7201</strain>
    </source>
</reference>
<accession>A0A918DVT0</accession>
<keyword evidence="2" id="KW-0238">DNA-binding</keyword>
<dbReference type="RefSeq" id="WP_189130789.1">
    <property type="nucleotide sequence ID" value="NZ_BMMS01000005.1"/>
</dbReference>
<evidence type="ECO:0000313" key="3">
    <source>
        <dbReference type="Proteomes" id="UP000641932"/>
    </source>
</evidence>
<dbReference type="GO" id="GO:0003677">
    <property type="term" value="F:DNA binding"/>
    <property type="evidence" value="ECO:0007669"/>
    <property type="project" value="UniProtKB-KW"/>
</dbReference>
<evidence type="ECO:0000313" key="2">
    <source>
        <dbReference type="EMBL" id="GGO84347.1"/>
    </source>
</evidence>
<sequence>MSETVGEAEQLLKAGAVLPVGTQGAADRAVPLTARAYRHPGVEGRTVVRLVAEELGAAEDLAAGFLGLEPAAEPAVVGLGRRQALGFPEWVLVHHPEDGHHALAVVPELERTVRQAKSKPKAALDAYQEIAGRLAAAVPHFLPTFYEQAGRTFLAVENAAYASQMFTRARRAEAEHGLAIDEERLDAVFLEFALAGALPVKVLSGYAKELSARVAAPEAFRRFRRLCVRRTAGGLQPSAQMAADLRRLAKAAGADVEAEERAYVAELLALPATLRVATGWWKAHRPALVALARREPAKRGMLLNLMPGGGEEDMPRLWLELLEESGATAGLCDGALPAEERPEDGTTGWFERFLAFRTPGWRGITRLPTLYPLVERMADRLRAELAESGRALPIVTYDVDLLDLLLSLDVPVADPDKNTGLRLEQWAQGEQQRDLCALEADPRFRPAFERGADGLSNDRDGLRAIRMLAASPGGRPMLAEWMREVARRSLDVGLPQLPDALRKLSWLPGEALVLAEDEARAAAGTDLAPLLARTLKAGLFDELSWPAWEDAAADLVQKKDVDELIVAEAWPHLIVGRPAQARVIGAEGTVLTHDLRIPAGDSWGDPGFHYVDGELHVHWNSRAHDNRLVGYWHTRADRVQPVEGTGNTRGTRMNWYRNTGPISLPLPGGGRTTGTAVLHAGDTALPEERSVITDGTSYWVWTWDGSDHESTGWYEYVPATGEVGRKGMPGFLADALRDAPAGSTFHAGWMLPAPTAEASPGGSPLNGLLGWRAVQLPDGSLRGEDLAGHTVTLPSGAGRPSRVLLFPGDDRPRAVVQGSYDVSLVDPDGVVTAVAKTDDPPGTFGEGTLILPPLRYWHCLEPRDVQGSLALRAISHDTAAGLLKAAHAQSGEELPALVRELLPEVGHDALVAGIAAVVRFAAGQQATLDAVADRIDQALAGGHHEEGPTGPSDKLLATALSGLTGSRRYWWGESPSGVFRQIRSLGQALGHTDEPATDTPAVALHLDGPELAHTELEWQPMLDRCAAVAFRAAAPTTEQEDRDALHELLREMDVLGADGVREPARWRRFTLHVDKSRLTGADGQWRAGSWCGLLPLGGGAFLACVDREGAEDSGCVFTALFHDPAGRFEVPEPYTVRASSTVGESRETGWLGAFLTEFAARGPAPWFPQAAAEFARLTGVTGTTARLVVAGMPRADAYERNFLPARARTLLGVKVAEAAVARDELRTLSHEVRLAVVAALMPAQPARLWTEGPDVAAAAEVWTRAVGRRAAVPEALLAEAVRAVRPVFWAPARALPALLDPAAEPQLSKDLAWAVKGDRVHPVDSDAEGFTASTLVGSVATTAWLAHRLPAGDPLRAALPVALTAVRDRLANPELMLDLGRYVGLPAFRKVAGPPTEVGEGYERYGAVVMATHDDQPAPGIRTALLDEAGQDPYLPALRGVDQQPFPAEVALRLARDPRFEALLADPGDPVAGERGKDGTWWPQDPTRSVPGLVTAAAKEYGIGEDAAALYLALLAMPDPSDRNTARWTGWKPARLKAARAELAGTELVVEATRTRAGRSLFLPGGWTVQRSPHLPLEQWKLSLLGLDAADAAPLGVIVPLEPAADLYRGAWQRVLDGDGPRFEELKVKGGRRR</sequence>
<comment type="caution">
    <text evidence="2">The sequence shown here is derived from an EMBL/GenBank/DDBJ whole genome shotgun (WGS) entry which is preliminary data.</text>
</comment>
<dbReference type="EMBL" id="BMMS01000005">
    <property type="protein sequence ID" value="GGO84347.1"/>
    <property type="molecule type" value="Genomic_DNA"/>
</dbReference>
<dbReference type="Proteomes" id="UP000641932">
    <property type="component" value="Unassembled WGS sequence"/>
</dbReference>